<evidence type="ECO:0000256" key="3">
    <source>
        <dbReference type="ARBA" id="ARBA00022989"/>
    </source>
</evidence>
<dbReference type="EMBL" id="RZGK01000004">
    <property type="protein sequence ID" value="KAF9699743.1"/>
    <property type="molecule type" value="Genomic_DNA"/>
</dbReference>
<feature type="compositionally biased region" description="Polar residues" evidence="6">
    <location>
        <begin position="42"/>
        <end position="56"/>
    </location>
</feature>
<sequence length="206" mass="21230">MTTAFTATKIIGLTGAAWLSGTNPPSPNTPSLHLPLTPRAPASNSETPSPLPTNAKNPTGSIASITLISIPAITQSISDAHLPAPHALNLWRNNFTAGFAIAPPTAVVTAASLAFCALVTPVGAQSRGNGKLFWVAAALTVGIVPYTLLFMRGTNERLLLLAKKEELDGEEGREGVELLGRWARLNGGRCLLPLAGAVVAGVAVLA</sequence>
<keyword evidence="4 7" id="KW-0472">Membrane</keyword>
<feature type="compositionally biased region" description="Low complexity" evidence="6">
    <location>
        <begin position="19"/>
        <end position="37"/>
    </location>
</feature>
<dbReference type="PANTHER" id="PTHR35042">
    <property type="entry name" value="ANTHRONE OXYGENASE ENCC"/>
    <property type="match status" value="1"/>
</dbReference>
<organism evidence="8 9">
    <name type="scientific">Ascochyta lentis</name>
    <dbReference type="NCBI Taxonomy" id="205686"/>
    <lineage>
        <taxon>Eukaryota</taxon>
        <taxon>Fungi</taxon>
        <taxon>Dikarya</taxon>
        <taxon>Ascomycota</taxon>
        <taxon>Pezizomycotina</taxon>
        <taxon>Dothideomycetes</taxon>
        <taxon>Pleosporomycetidae</taxon>
        <taxon>Pleosporales</taxon>
        <taxon>Pleosporineae</taxon>
        <taxon>Didymellaceae</taxon>
        <taxon>Ascochyta</taxon>
    </lineage>
</organism>
<dbReference type="Proteomes" id="UP000651452">
    <property type="component" value="Unassembled WGS sequence"/>
</dbReference>
<dbReference type="GO" id="GO:0016020">
    <property type="term" value="C:membrane"/>
    <property type="evidence" value="ECO:0007669"/>
    <property type="project" value="UniProtKB-SubCell"/>
</dbReference>
<reference evidence="8" key="1">
    <citation type="submission" date="2018-12" db="EMBL/GenBank/DDBJ databases">
        <authorList>
            <person name="Syme R.A."/>
            <person name="Farfan-Caceres L."/>
            <person name="Lichtenzveig J."/>
        </authorList>
    </citation>
    <scope>NUCLEOTIDE SEQUENCE</scope>
    <source>
        <strain evidence="8">Al4</strain>
    </source>
</reference>
<comment type="subcellular location">
    <subcellularLocation>
        <location evidence="1">Membrane</location>
        <topology evidence="1">Multi-pass membrane protein</topology>
    </subcellularLocation>
</comment>
<evidence type="ECO:0008006" key="10">
    <source>
        <dbReference type="Google" id="ProtNLM"/>
    </source>
</evidence>
<dbReference type="InterPro" id="IPR013901">
    <property type="entry name" value="Anthrone_oxy"/>
</dbReference>
<comment type="caution">
    <text evidence="8">The sequence shown here is derived from an EMBL/GenBank/DDBJ whole genome shotgun (WGS) entry which is preliminary data.</text>
</comment>
<dbReference type="Pfam" id="PF08592">
    <property type="entry name" value="Anthrone_oxy"/>
    <property type="match status" value="1"/>
</dbReference>
<dbReference type="AlphaFoldDB" id="A0A8H7MLA4"/>
<dbReference type="OrthoDB" id="5954308at2759"/>
<evidence type="ECO:0000256" key="7">
    <source>
        <dbReference type="SAM" id="Phobius"/>
    </source>
</evidence>
<feature type="region of interest" description="Disordered" evidence="6">
    <location>
        <begin position="19"/>
        <end position="56"/>
    </location>
</feature>
<dbReference type="PANTHER" id="PTHR35042:SF1">
    <property type="entry name" value="DUF1772-DOMAIN-CONTAINING PROTEIN"/>
    <property type="match status" value="1"/>
</dbReference>
<reference evidence="8" key="2">
    <citation type="submission" date="2020-09" db="EMBL/GenBank/DDBJ databases">
        <title>Reference genome assembly for Australian Ascochyta lentis isolate Al4.</title>
        <authorList>
            <person name="Lee R.C."/>
            <person name="Farfan-Caceres L.M."/>
            <person name="Debler J.W."/>
            <person name="Williams A.H."/>
            <person name="Henares B.M."/>
        </authorList>
    </citation>
    <scope>NUCLEOTIDE SEQUENCE</scope>
    <source>
        <strain evidence="8">Al4</strain>
    </source>
</reference>
<evidence type="ECO:0000256" key="1">
    <source>
        <dbReference type="ARBA" id="ARBA00004141"/>
    </source>
</evidence>
<protein>
    <recommendedName>
        <fullName evidence="10">DUF1772-domain-containing protein</fullName>
    </recommendedName>
</protein>
<proteinExistence type="inferred from homology"/>
<evidence type="ECO:0000313" key="9">
    <source>
        <dbReference type="Proteomes" id="UP000651452"/>
    </source>
</evidence>
<feature type="transmembrane region" description="Helical" evidence="7">
    <location>
        <begin position="95"/>
        <end position="120"/>
    </location>
</feature>
<evidence type="ECO:0000313" key="8">
    <source>
        <dbReference type="EMBL" id="KAF9699743.1"/>
    </source>
</evidence>
<feature type="transmembrane region" description="Helical" evidence="7">
    <location>
        <begin position="132"/>
        <end position="151"/>
    </location>
</feature>
<evidence type="ECO:0000256" key="6">
    <source>
        <dbReference type="SAM" id="MobiDB-lite"/>
    </source>
</evidence>
<gene>
    <name evidence="8" type="ORF">EKO04_002515</name>
</gene>
<evidence type="ECO:0000256" key="2">
    <source>
        <dbReference type="ARBA" id="ARBA00022692"/>
    </source>
</evidence>
<accession>A0A8H7MLA4</accession>
<keyword evidence="2 7" id="KW-0812">Transmembrane</keyword>
<comment type="similarity">
    <text evidence="5">Belongs to the anthrone oxygenase family.</text>
</comment>
<evidence type="ECO:0000256" key="4">
    <source>
        <dbReference type="ARBA" id="ARBA00023136"/>
    </source>
</evidence>
<name>A0A8H7MLA4_9PLEO</name>
<evidence type="ECO:0000256" key="5">
    <source>
        <dbReference type="ARBA" id="ARBA00034313"/>
    </source>
</evidence>
<keyword evidence="3 7" id="KW-1133">Transmembrane helix</keyword>
<keyword evidence="9" id="KW-1185">Reference proteome</keyword>